<dbReference type="Proteomes" id="UP000563426">
    <property type="component" value="Unassembled WGS sequence"/>
</dbReference>
<keyword evidence="4" id="KW-1185">Reference proteome</keyword>
<evidence type="ECO:0000256" key="2">
    <source>
        <dbReference type="SAM" id="SignalP"/>
    </source>
</evidence>
<feature type="compositionally biased region" description="Low complexity" evidence="1">
    <location>
        <begin position="22"/>
        <end position="36"/>
    </location>
</feature>
<protein>
    <submittedName>
        <fullName evidence="3">Outer membrane beta-barrel domain-containing protein</fullName>
    </submittedName>
</protein>
<dbReference type="InterPro" id="IPR011250">
    <property type="entry name" value="OMP/PagP_B-barrel"/>
</dbReference>
<evidence type="ECO:0000256" key="1">
    <source>
        <dbReference type="SAM" id="MobiDB-lite"/>
    </source>
</evidence>
<evidence type="ECO:0000313" key="3">
    <source>
        <dbReference type="EMBL" id="NOK38493.1"/>
    </source>
</evidence>
<dbReference type="AlphaFoldDB" id="A0A7Y4KR69"/>
<feature type="signal peptide" evidence="2">
    <location>
        <begin position="1"/>
        <end position="21"/>
    </location>
</feature>
<name>A0A7Y4KR69_9BACT</name>
<accession>A0A7Y4KR69</accession>
<evidence type="ECO:0000313" key="4">
    <source>
        <dbReference type="Proteomes" id="UP000563426"/>
    </source>
</evidence>
<dbReference type="RefSeq" id="WP_171438102.1">
    <property type="nucleotide sequence ID" value="NZ_JABFJV010000326.1"/>
</dbReference>
<feature type="chain" id="PRO_5031473707" evidence="2">
    <location>
        <begin position="22"/>
        <end position="304"/>
    </location>
</feature>
<dbReference type="InterPro" id="IPR030820">
    <property type="entry name" value="OMP_myx_plus_Proteobacteria"/>
</dbReference>
<sequence>MKPAFRLLLTLCAGVPALASAADQAPAPAPAAGAPATPAPKDPAAPPPAAAAPAPKTAANSNPPSTSQEEEAGDVSEVDKDALGPLRERIRPVSGHMFLKKGRFEISPSASITIRDAFFKKYLFGGTVTYFPMETLGVGLRGGYALNSVAGSAQICTFTEGEGGDTRGCRAPSKGELDGYAPGQMTLMGGVDVQWAPIYGKLSLLAEKFVHFDMYGVVGASVVQYKGPAESLTDGTPAAGSKSYLTGGGNVGVGLRFFFNRWMTLRTELRDLIYVEKGRDPTPNYLRNQIMFELGLSFFFPSGS</sequence>
<comment type="caution">
    <text evidence="3">The sequence shown here is derived from an EMBL/GenBank/DDBJ whole genome shotgun (WGS) entry which is preliminary data.</text>
</comment>
<organism evidence="3 4">
    <name type="scientific">Corallococcus exercitus</name>
    <dbReference type="NCBI Taxonomy" id="2316736"/>
    <lineage>
        <taxon>Bacteria</taxon>
        <taxon>Pseudomonadati</taxon>
        <taxon>Myxococcota</taxon>
        <taxon>Myxococcia</taxon>
        <taxon>Myxococcales</taxon>
        <taxon>Cystobacterineae</taxon>
        <taxon>Myxococcaceae</taxon>
        <taxon>Corallococcus</taxon>
    </lineage>
</organism>
<dbReference type="Gene3D" id="2.40.160.20">
    <property type="match status" value="1"/>
</dbReference>
<keyword evidence="2" id="KW-0732">Signal</keyword>
<gene>
    <name evidence="3" type="ORF">HMI49_35380</name>
</gene>
<reference evidence="3 4" key="1">
    <citation type="submission" date="2020-05" db="EMBL/GenBank/DDBJ databases">
        <authorList>
            <person name="Whitworth D."/>
        </authorList>
    </citation>
    <scope>NUCLEOTIDE SEQUENCE [LARGE SCALE GENOMIC DNA]</scope>
    <source>
        <strain evidence="3 4">AB043B</strain>
    </source>
</reference>
<dbReference type="EMBL" id="JABFJV010000326">
    <property type="protein sequence ID" value="NOK38493.1"/>
    <property type="molecule type" value="Genomic_DNA"/>
</dbReference>
<dbReference type="NCBIfam" id="TIGR04565">
    <property type="entry name" value="OMP_myx_plus"/>
    <property type="match status" value="1"/>
</dbReference>
<feature type="compositionally biased region" description="Pro residues" evidence="1">
    <location>
        <begin position="37"/>
        <end position="50"/>
    </location>
</feature>
<dbReference type="SUPFAM" id="SSF56925">
    <property type="entry name" value="OMPA-like"/>
    <property type="match status" value="1"/>
</dbReference>
<proteinExistence type="predicted"/>
<feature type="compositionally biased region" description="Low complexity" evidence="1">
    <location>
        <begin position="51"/>
        <end position="64"/>
    </location>
</feature>
<feature type="region of interest" description="Disordered" evidence="1">
    <location>
        <begin position="22"/>
        <end position="84"/>
    </location>
</feature>